<dbReference type="PANTHER" id="PTHR43406:SF1">
    <property type="entry name" value="TRYPTOPHAN SYNTHASE ALPHA CHAIN, CHLOROPLASTIC"/>
    <property type="match status" value="1"/>
</dbReference>
<dbReference type="PROSITE" id="PS00167">
    <property type="entry name" value="TRP_SYNTHASE_ALPHA"/>
    <property type="match status" value="1"/>
</dbReference>
<dbReference type="HAMAP" id="MF_00131">
    <property type="entry name" value="Trp_synth_alpha"/>
    <property type="match status" value="1"/>
</dbReference>
<evidence type="ECO:0000256" key="1">
    <source>
        <dbReference type="ARBA" id="ARBA00004733"/>
    </source>
</evidence>
<evidence type="ECO:0000256" key="6">
    <source>
        <dbReference type="ARBA" id="ARBA00023141"/>
    </source>
</evidence>
<evidence type="ECO:0000256" key="7">
    <source>
        <dbReference type="ARBA" id="ARBA00023239"/>
    </source>
</evidence>
<dbReference type="EC" id="4.2.1.20" evidence="3"/>
<dbReference type="GO" id="GO:0005829">
    <property type="term" value="C:cytosol"/>
    <property type="evidence" value="ECO:0007669"/>
    <property type="project" value="TreeGrafter"/>
</dbReference>
<comment type="catalytic activity">
    <reaction evidence="8">
        <text>(1S,2R)-1-C-(indol-3-yl)glycerol 3-phosphate + L-serine = D-glyceraldehyde 3-phosphate + L-tryptophan + H2O</text>
        <dbReference type="Rhea" id="RHEA:10532"/>
        <dbReference type="ChEBI" id="CHEBI:15377"/>
        <dbReference type="ChEBI" id="CHEBI:33384"/>
        <dbReference type="ChEBI" id="CHEBI:57912"/>
        <dbReference type="ChEBI" id="CHEBI:58866"/>
        <dbReference type="ChEBI" id="CHEBI:59776"/>
        <dbReference type="EC" id="4.2.1.20"/>
    </reaction>
</comment>
<dbReference type="Pfam" id="PF00290">
    <property type="entry name" value="Trp_syntA"/>
    <property type="match status" value="1"/>
</dbReference>
<evidence type="ECO:0000256" key="3">
    <source>
        <dbReference type="ARBA" id="ARBA00012043"/>
    </source>
</evidence>
<keyword evidence="6" id="KW-0057">Aromatic amino acid biosynthesis</keyword>
<keyword evidence="5" id="KW-0822">Tryptophan biosynthesis</keyword>
<keyword evidence="7" id="KW-0456">Lyase</keyword>
<dbReference type="NCBIfam" id="TIGR00262">
    <property type="entry name" value="trpA"/>
    <property type="match status" value="1"/>
</dbReference>
<evidence type="ECO:0000256" key="5">
    <source>
        <dbReference type="ARBA" id="ARBA00022822"/>
    </source>
</evidence>
<dbReference type="UniPathway" id="UPA00035">
    <property type="reaction ID" value="UER00044"/>
</dbReference>
<dbReference type="AlphaFoldDB" id="A0A382L3I6"/>
<dbReference type="PANTHER" id="PTHR43406">
    <property type="entry name" value="TRYPTOPHAN SYNTHASE, ALPHA CHAIN"/>
    <property type="match status" value="1"/>
</dbReference>
<gene>
    <name evidence="9" type="ORF">METZ01_LOCUS284140</name>
</gene>
<protein>
    <recommendedName>
        <fullName evidence="3">tryptophan synthase</fullName>
        <ecNumber evidence="3">4.2.1.20</ecNumber>
    </recommendedName>
</protein>
<evidence type="ECO:0000256" key="2">
    <source>
        <dbReference type="ARBA" id="ARBA00011270"/>
    </source>
</evidence>
<organism evidence="9">
    <name type="scientific">marine metagenome</name>
    <dbReference type="NCBI Taxonomy" id="408172"/>
    <lineage>
        <taxon>unclassified sequences</taxon>
        <taxon>metagenomes</taxon>
        <taxon>ecological metagenomes</taxon>
    </lineage>
</organism>
<keyword evidence="4" id="KW-0028">Amino-acid biosynthesis</keyword>
<comment type="pathway">
    <text evidence="1">Amino-acid biosynthesis; L-tryptophan biosynthesis; L-tryptophan from chorismate: step 5/5.</text>
</comment>
<evidence type="ECO:0000256" key="8">
    <source>
        <dbReference type="ARBA" id="ARBA00049047"/>
    </source>
</evidence>
<reference evidence="9" key="1">
    <citation type="submission" date="2018-05" db="EMBL/GenBank/DDBJ databases">
        <authorList>
            <person name="Lanie J.A."/>
            <person name="Ng W.-L."/>
            <person name="Kazmierczak K.M."/>
            <person name="Andrzejewski T.M."/>
            <person name="Davidsen T.M."/>
            <person name="Wayne K.J."/>
            <person name="Tettelin H."/>
            <person name="Glass J.I."/>
            <person name="Rusch D."/>
            <person name="Podicherti R."/>
            <person name="Tsui H.-C.T."/>
            <person name="Winkler M.E."/>
        </authorList>
    </citation>
    <scope>NUCLEOTIDE SEQUENCE</scope>
</reference>
<name>A0A382L3I6_9ZZZZ</name>
<dbReference type="GO" id="GO:0004834">
    <property type="term" value="F:tryptophan synthase activity"/>
    <property type="evidence" value="ECO:0007669"/>
    <property type="project" value="UniProtKB-EC"/>
</dbReference>
<dbReference type="SUPFAM" id="SSF51366">
    <property type="entry name" value="Ribulose-phoshate binding barrel"/>
    <property type="match status" value="1"/>
</dbReference>
<comment type="subunit">
    <text evidence="2">Tetramer of two alpha and two beta chains.</text>
</comment>
<dbReference type="InterPro" id="IPR013785">
    <property type="entry name" value="Aldolase_TIM"/>
</dbReference>
<dbReference type="InterPro" id="IPR018204">
    <property type="entry name" value="Trp_synthase_alpha_AS"/>
</dbReference>
<dbReference type="CDD" id="cd04724">
    <property type="entry name" value="Tryptophan_synthase_alpha"/>
    <property type="match status" value="1"/>
</dbReference>
<evidence type="ECO:0000256" key="4">
    <source>
        <dbReference type="ARBA" id="ARBA00022605"/>
    </source>
</evidence>
<evidence type="ECO:0000313" key="9">
    <source>
        <dbReference type="EMBL" id="SVC31286.1"/>
    </source>
</evidence>
<proteinExistence type="inferred from homology"/>
<accession>A0A382L3I6</accession>
<dbReference type="InterPro" id="IPR002028">
    <property type="entry name" value="Trp_synthase_suA"/>
</dbReference>
<dbReference type="InterPro" id="IPR011060">
    <property type="entry name" value="RibuloseP-bd_barrel"/>
</dbReference>
<dbReference type="Gene3D" id="3.20.20.70">
    <property type="entry name" value="Aldolase class I"/>
    <property type="match status" value="1"/>
</dbReference>
<sequence>MKKLIPFLTAGYPGKKRCGEYLKACVNGGADGIEIGIPFSDPLADGPVIQASSQKALEKGVTLPDAFSLAQNVTSVPVYFMTYLNPVYRYGAERFLSRSKKSGVSGLIIPDLPPEEAGTILPKAPLIFLCSPTCTEKRIAKMARASHEWIYLVALRGVTGARKGLPSDLTSFVKRVRKSAKKPIYMGFGISTPRDAAEAVGLVDGVIVGSAILKKMAAGEKPVQVEKYIRSLRRAID</sequence>
<dbReference type="EMBL" id="UINC01084542">
    <property type="protein sequence ID" value="SVC31286.1"/>
    <property type="molecule type" value="Genomic_DNA"/>
</dbReference>